<dbReference type="PANTHER" id="PTHR31987:SF1">
    <property type="entry name" value="GLUTAMINASE A"/>
    <property type="match status" value="1"/>
</dbReference>
<dbReference type="InterPro" id="IPR008928">
    <property type="entry name" value="6-hairpin_glycosidase_sf"/>
</dbReference>
<dbReference type="InterPro" id="IPR012341">
    <property type="entry name" value="6hp_glycosidase-like_sf"/>
</dbReference>
<evidence type="ECO:0008006" key="5">
    <source>
        <dbReference type="Google" id="ProtNLM"/>
    </source>
</evidence>
<evidence type="ECO:0000313" key="4">
    <source>
        <dbReference type="Proteomes" id="UP000053593"/>
    </source>
</evidence>
<evidence type="ECO:0000259" key="2">
    <source>
        <dbReference type="Pfam" id="PF17168"/>
    </source>
</evidence>
<feature type="domain" description="Glutaminase A central" evidence="1">
    <location>
        <begin position="330"/>
        <end position="665"/>
    </location>
</feature>
<dbReference type="PANTHER" id="PTHR31987">
    <property type="entry name" value="GLUTAMINASE A-RELATED"/>
    <property type="match status" value="1"/>
</dbReference>
<dbReference type="SUPFAM" id="SSF48208">
    <property type="entry name" value="Six-hairpin glycosidases"/>
    <property type="match status" value="1"/>
</dbReference>
<dbReference type="GO" id="GO:0003824">
    <property type="term" value="F:catalytic activity"/>
    <property type="evidence" value="ECO:0007669"/>
    <property type="project" value="UniProtKB-ARBA"/>
</dbReference>
<dbReference type="HOGENOM" id="CLU_008020_1_0_1"/>
<evidence type="ECO:0000313" key="3">
    <source>
        <dbReference type="EMBL" id="KIK51941.1"/>
    </source>
</evidence>
<dbReference type="InterPro" id="IPR032514">
    <property type="entry name" value="GtaA_central"/>
</dbReference>
<dbReference type="Proteomes" id="UP000053593">
    <property type="component" value="Unassembled WGS sequence"/>
</dbReference>
<gene>
    <name evidence="3" type="ORF">GYMLUDRAFT_180789</name>
</gene>
<accession>A0A0D0BC28</accession>
<dbReference type="OrthoDB" id="3918848at2759"/>
<feature type="domain" description="Glutaminase A N-terminal" evidence="2">
    <location>
        <begin position="84"/>
        <end position="325"/>
    </location>
</feature>
<protein>
    <recommendedName>
        <fullName evidence="5">Glutaminase</fullName>
    </recommendedName>
</protein>
<dbReference type="Pfam" id="PF17168">
    <property type="entry name" value="DUF5127"/>
    <property type="match status" value="1"/>
</dbReference>
<dbReference type="InterPro" id="IPR033433">
    <property type="entry name" value="GtaA_N"/>
</dbReference>
<dbReference type="GO" id="GO:0005975">
    <property type="term" value="P:carbohydrate metabolic process"/>
    <property type="evidence" value="ECO:0007669"/>
    <property type="project" value="InterPro"/>
</dbReference>
<dbReference type="AlphaFoldDB" id="A0A0D0BC28"/>
<dbReference type="Gene3D" id="1.50.10.10">
    <property type="match status" value="1"/>
</dbReference>
<proteinExistence type="predicted"/>
<name>A0A0D0BC28_9AGAR</name>
<dbReference type="Pfam" id="PF16335">
    <property type="entry name" value="GtaA_6_Hairpin"/>
    <property type="match status" value="1"/>
</dbReference>
<evidence type="ECO:0000259" key="1">
    <source>
        <dbReference type="Pfam" id="PF16335"/>
    </source>
</evidence>
<keyword evidence="4" id="KW-1185">Reference proteome</keyword>
<organism evidence="3 4">
    <name type="scientific">Collybiopsis luxurians FD-317 M1</name>
    <dbReference type="NCBI Taxonomy" id="944289"/>
    <lineage>
        <taxon>Eukaryota</taxon>
        <taxon>Fungi</taxon>
        <taxon>Dikarya</taxon>
        <taxon>Basidiomycota</taxon>
        <taxon>Agaricomycotina</taxon>
        <taxon>Agaricomycetes</taxon>
        <taxon>Agaricomycetidae</taxon>
        <taxon>Agaricales</taxon>
        <taxon>Marasmiineae</taxon>
        <taxon>Omphalotaceae</taxon>
        <taxon>Collybiopsis</taxon>
        <taxon>Collybiopsis luxurians</taxon>
    </lineage>
</organism>
<dbReference type="EMBL" id="KN834851">
    <property type="protein sequence ID" value="KIK51941.1"/>
    <property type="molecule type" value="Genomic_DNA"/>
</dbReference>
<reference evidence="3 4" key="1">
    <citation type="submission" date="2014-04" db="EMBL/GenBank/DDBJ databases">
        <title>Evolutionary Origins and Diversification of the Mycorrhizal Mutualists.</title>
        <authorList>
            <consortium name="DOE Joint Genome Institute"/>
            <consortium name="Mycorrhizal Genomics Consortium"/>
            <person name="Kohler A."/>
            <person name="Kuo A."/>
            <person name="Nagy L.G."/>
            <person name="Floudas D."/>
            <person name="Copeland A."/>
            <person name="Barry K.W."/>
            <person name="Cichocki N."/>
            <person name="Veneault-Fourrey C."/>
            <person name="LaButti K."/>
            <person name="Lindquist E.A."/>
            <person name="Lipzen A."/>
            <person name="Lundell T."/>
            <person name="Morin E."/>
            <person name="Murat C."/>
            <person name="Riley R."/>
            <person name="Ohm R."/>
            <person name="Sun H."/>
            <person name="Tunlid A."/>
            <person name="Henrissat B."/>
            <person name="Grigoriev I.V."/>
            <person name="Hibbett D.S."/>
            <person name="Martin F."/>
        </authorList>
    </citation>
    <scope>NUCLEOTIDE SEQUENCE [LARGE SCALE GENOMIC DNA]</scope>
    <source>
        <strain evidence="3 4">FD-317 M1</strain>
    </source>
</reference>
<sequence>MSQSIQPPAIPLAVRSPYLQAYLSHTPINSSLSQYPNFWTGHLLGWAGLLIVDDAFYNWLGNHPTTSNVTVNTTTLESYQVTPTRSILNMTAGNMAVNITFLSPIEPDDLALQSFPFTYIFLEASSTDGKPHSLQVYHDITGEWISDDVTDTMKWDTTWSDSIIFHQAQRSTPEAMTEKNNMAEDGVVYYVTNAGNNVTYQIGQANPVREEFLNRSRLANTSNAASGFFQNISVDDVFNSNFPVLAFSNDLGTITSTSSPMVWGIGLVRNPDIVSTTSVKNQNQMRQPYFFTKYSNVSTAMMNFMSDASNALQRAMSFDRQVISDTIGISSNYTDLVSLASRQVMAGMEITVGTDSNGQLDQSDVLIFMKDIGNSQQTNPIDVMYAAFPAILYINSSWAGYLLEPLLQYESSQLYSNNFTAGDLGDSFPEANGNSNPLRSLAMENIGDMLIMIWAHATFSGDGSLLSSYYSTLKTWTDTLISEDPLMTDGFVTADGLDNTNMTNLAIKGIIAIRCMAEISQVVGESDDYNDYFNSASSMVTQWQTLAVSDGHLTSTYGDSGSWGLIYNLYPDKLLDLNLVDNSVSSRQDIKASTPSFGFPFDINNDSTAISHWTLFTAGTVNDSDTKDSLVSMVHAAATSNQKAFAVFPTTYSTSDGTPQGGYARYADVPFKAN</sequence>
<dbReference type="InterPro" id="IPR052743">
    <property type="entry name" value="Glutaminase_GtaA"/>
</dbReference>